<evidence type="ECO:0000313" key="1">
    <source>
        <dbReference type="EMBL" id="CAG5069830.1"/>
    </source>
</evidence>
<dbReference type="Proteomes" id="UP000679725">
    <property type="component" value="Unassembled WGS sequence"/>
</dbReference>
<name>A0ABN7RBT5_9BACT</name>
<accession>A0ABN7RBT5</accession>
<reference evidence="1 2" key="1">
    <citation type="submission" date="2021-04" db="EMBL/GenBank/DDBJ databases">
        <authorList>
            <person name="Rodrigo-Torres L."/>
            <person name="Arahal R. D."/>
            <person name="Lucena T."/>
        </authorList>
    </citation>
    <scope>NUCLEOTIDE SEQUENCE [LARGE SCALE GENOMIC DNA]</scope>
    <source>
        <strain evidence="1 2">CECT 9623</strain>
    </source>
</reference>
<organism evidence="1 2">
    <name type="scientific">Dyadobacter linearis</name>
    <dbReference type="NCBI Taxonomy" id="2823330"/>
    <lineage>
        <taxon>Bacteria</taxon>
        <taxon>Pseudomonadati</taxon>
        <taxon>Bacteroidota</taxon>
        <taxon>Cytophagia</taxon>
        <taxon>Cytophagales</taxon>
        <taxon>Spirosomataceae</taxon>
        <taxon>Dyadobacter</taxon>
    </lineage>
</organism>
<dbReference type="EMBL" id="CAJRAU010000003">
    <property type="protein sequence ID" value="CAG5069830.1"/>
    <property type="molecule type" value="Genomic_DNA"/>
</dbReference>
<dbReference type="Pfam" id="PF22028">
    <property type="entry name" value="DUF6934"/>
    <property type="match status" value="1"/>
</dbReference>
<keyword evidence="2" id="KW-1185">Reference proteome</keyword>
<gene>
    <name evidence="1" type="ORF">DYBT9623_02567</name>
</gene>
<dbReference type="RefSeq" id="WP_215233912.1">
    <property type="nucleotide sequence ID" value="NZ_CAJRAU010000003.1"/>
</dbReference>
<sequence>MNKDGYDLIVSADAKRFYFESVGKRGCFQKQIAFVPIGRTSYNLALLDYDPNISDYSDLPVTDNGDMERVMATVINAIYEFFEMNPVATIYFAGNTPAKTRLYQAVINNCLDMGSKEFVIYGRQDDEWFPFTRSGRYTGFLIRKNA</sequence>
<comment type="caution">
    <text evidence="1">The sequence shown here is derived from an EMBL/GenBank/DDBJ whole genome shotgun (WGS) entry which is preliminary data.</text>
</comment>
<proteinExistence type="predicted"/>
<evidence type="ECO:0000313" key="2">
    <source>
        <dbReference type="Proteomes" id="UP000679725"/>
    </source>
</evidence>
<dbReference type="InterPro" id="IPR053865">
    <property type="entry name" value="DUF6934"/>
</dbReference>
<protein>
    <submittedName>
        <fullName evidence="1">Uncharacterized protein</fullName>
    </submittedName>
</protein>